<proteinExistence type="predicted"/>
<gene>
    <name evidence="1" type="ORF">Q0590_15780</name>
</gene>
<evidence type="ECO:0000313" key="2">
    <source>
        <dbReference type="Proteomes" id="UP001168528"/>
    </source>
</evidence>
<keyword evidence="2" id="KW-1185">Reference proteome</keyword>
<comment type="caution">
    <text evidence="1">The sequence shown here is derived from an EMBL/GenBank/DDBJ whole genome shotgun (WGS) entry which is preliminary data.</text>
</comment>
<organism evidence="1 2">
    <name type="scientific">Rhodocytophaga aerolata</name>
    <dbReference type="NCBI Taxonomy" id="455078"/>
    <lineage>
        <taxon>Bacteria</taxon>
        <taxon>Pseudomonadati</taxon>
        <taxon>Bacteroidota</taxon>
        <taxon>Cytophagia</taxon>
        <taxon>Cytophagales</taxon>
        <taxon>Rhodocytophagaceae</taxon>
        <taxon>Rhodocytophaga</taxon>
    </lineage>
</organism>
<evidence type="ECO:0000313" key="1">
    <source>
        <dbReference type="EMBL" id="MDO1447731.1"/>
    </source>
</evidence>
<name>A0ABT8R7S1_9BACT</name>
<dbReference type="SUPFAM" id="SSF53187">
    <property type="entry name" value="Zn-dependent exopeptidases"/>
    <property type="match status" value="1"/>
</dbReference>
<accession>A0ABT8R7S1</accession>
<sequence>MNEPIFSIQTADSPLIAAAIHDGSRIRPELHPYLSLDTAGRLREEDPHTAQWTSIAPTRIIGLHSRFEVDLNRARQKAIYLTPEDAWGLTVWKEALPDEVINRSLASYDAFYREIKKVLTAIVEKHGSFVVYDLHSYNHRREGANGQEADPKENPEVNIGTANINRQRWAPVVDQFIDDLRSFPFQGRHLDVRENVKFKGGYFSQWIHEQFPEESCVMAIEFKKIFMNEWTGEVYPGWLESIQDALTSTVPGVLKARESVQVNQLQR</sequence>
<dbReference type="Pfam" id="PF05013">
    <property type="entry name" value="FGase"/>
    <property type="match status" value="1"/>
</dbReference>
<dbReference type="InterPro" id="IPR007709">
    <property type="entry name" value="N-FG_amidohydro"/>
</dbReference>
<dbReference type="EMBL" id="JAUKPO010000008">
    <property type="protein sequence ID" value="MDO1447731.1"/>
    <property type="molecule type" value="Genomic_DNA"/>
</dbReference>
<dbReference type="Proteomes" id="UP001168528">
    <property type="component" value="Unassembled WGS sequence"/>
</dbReference>
<dbReference type="RefSeq" id="WP_302038535.1">
    <property type="nucleotide sequence ID" value="NZ_JAUKPO010000008.1"/>
</dbReference>
<reference evidence="1" key="1">
    <citation type="submission" date="2023-07" db="EMBL/GenBank/DDBJ databases">
        <title>The genome sequence of Rhodocytophaga aerolata KACC 12507.</title>
        <authorList>
            <person name="Zhang X."/>
        </authorList>
    </citation>
    <scope>NUCLEOTIDE SEQUENCE</scope>
    <source>
        <strain evidence="1">KACC 12507</strain>
    </source>
</reference>
<dbReference type="Gene3D" id="3.40.630.40">
    <property type="entry name" value="Zn-dependent exopeptidases"/>
    <property type="match status" value="1"/>
</dbReference>
<protein>
    <submittedName>
        <fullName evidence="1">N-formylglutamate amidohydrolase</fullName>
    </submittedName>
</protein>